<dbReference type="EMBL" id="AZFC01000018">
    <property type="protein sequence ID" value="KRL48095.1"/>
    <property type="molecule type" value="Genomic_DNA"/>
</dbReference>
<dbReference type="InterPro" id="IPR043519">
    <property type="entry name" value="NT_sf"/>
</dbReference>
<reference evidence="1 2" key="1">
    <citation type="journal article" date="2015" name="Genome Announc.">
        <title>Expanding the biotechnology potential of lactobacilli through comparative genomics of 213 strains and associated genera.</title>
        <authorList>
            <person name="Sun Z."/>
            <person name="Harris H.M."/>
            <person name="McCann A."/>
            <person name="Guo C."/>
            <person name="Argimon S."/>
            <person name="Zhang W."/>
            <person name="Yang X."/>
            <person name="Jeffery I.B."/>
            <person name="Cooney J.C."/>
            <person name="Kagawa T.F."/>
            <person name="Liu W."/>
            <person name="Song Y."/>
            <person name="Salvetti E."/>
            <person name="Wrobel A."/>
            <person name="Rasinkangas P."/>
            <person name="Parkhill J."/>
            <person name="Rea M.C."/>
            <person name="O'Sullivan O."/>
            <person name="Ritari J."/>
            <person name="Douillard F.P."/>
            <person name="Paul Ross R."/>
            <person name="Yang R."/>
            <person name="Briner A.E."/>
            <person name="Felis G.E."/>
            <person name="de Vos W.M."/>
            <person name="Barrangou R."/>
            <person name="Klaenhammer T.R."/>
            <person name="Caufield P.W."/>
            <person name="Cui Y."/>
            <person name="Zhang H."/>
            <person name="O'Toole P.W."/>
        </authorList>
    </citation>
    <scope>NUCLEOTIDE SEQUENCE [LARGE SCALE GENOMIC DNA]</scope>
    <source>
        <strain evidence="1 2">DSM 15429</strain>
    </source>
</reference>
<organism evidence="1 2">
    <name type="scientific">Levilactobacillus spicheri DSM 15429</name>
    <dbReference type="NCBI Taxonomy" id="1423805"/>
    <lineage>
        <taxon>Bacteria</taxon>
        <taxon>Bacillati</taxon>
        <taxon>Bacillota</taxon>
        <taxon>Bacilli</taxon>
        <taxon>Lactobacillales</taxon>
        <taxon>Lactobacillaceae</taxon>
        <taxon>Levilactobacillus</taxon>
    </lineage>
</organism>
<dbReference type="Pfam" id="PF04439">
    <property type="entry name" value="Adenyl_transf"/>
    <property type="match status" value="1"/>
</dbReference>
<dbReference type="AlphaFoldDB" id="A0A0R1QUA0"/>
<dbReference type="Gene3D" id="1.20.120.330">
    <property type="entry name" value="Nucleotidyltransferases domain 2"/>
    <property type="match status" value="1"/>
</dbReference>
<evidence type="ECO:0000313" key="2">
    <source>
        <dbReference type="Proteomes" id="UP000051835"/>
    </source>
</evidence>
<evidence type="ECO:0000313" key="1">
    <source>
        <dbReference type="EMBL" id="KRL48095.1"/>
    </source>
</evidence>
<proteinExistence type="predicted"/>
<comment type="caution">
    <text evidence="1">The sequence shown here is derived from an EMBL/GenBank/DDBJ whole genome shotgun (WGS) entry which is preliminary data.</text>
</comment>
<dbReference type="Gene3D" id="3.30.460.10">
    <property type="entry name" value="Beta Polymerase, domain 2"/>
    <property type="match status" value="1"/>
</dbReference>
<dbReference type="Proteomes" id="UP000051835">
    <property type="component" value="Unassembled WGS sequence"/>
</dbReference>
<evidence type="ECO:0008006" key="3">
    <source>
        <dbReference type="Google" id="ProtNLM"/>
    </source>
</evidence>
<dbReference type="RefSeq" id="WP_056964459.1">
    <property type="nucleotide sequence ID" value="NZ_AZFC01000018.1"/>
</dbReference>
<accession>A0A0R1QUA0</accession>
<dbReference type="SUPFAM" id="SSF81301">
    <property type="entry name" value="Nucleotidyltransferase"/>
    <property type="match status" value="1"/>
</dbReference>
<dbReference type="PATRIC" id="fig|1423805.4.peg.1698"/>
<gene>
    <name evidence="1" type="ORF">FD37_GL001656</name>
</gene>
<dbReference type="InterPro" id="IPR007530">
    <property type="entry name" value="Aminoglycoside_adenylylTfrase"/>
</dbReference>
<protein>
    <recommendedName>
        <fullName evidence="3">Aminoglycoside 6-adenylyltransferase</fullName>
    </recommendedName>
</protein>
<name>A0A0R1QUA0_9LACO</name>
<dbReference type="SUPFAM" id="SSF81631">
    <property type="entry name" value="PAP/OAS1 substrate-binding domain"/>
    <property type="match status" value="1"/>
</dbReference>
<sequence length="277" mass="31672">MTDDLTTILKYAQNHDFIQAVGTEGSTNDAHAIDDSWQDLDVTYFVSDVDPFNFYDWAQGLGVPTIYQHSSHLNLFHTPSSDWQTYLVQFVNNARVDLKIAPIGDITAYLANDSLNKIIWSRDAAFPQRATDDHTHRQSAPTQEQFNAVLNEFYWCIGNVGKGLARGQFLYANEMNNQHVRPQLLQLLTWSVASGRPEGFNPGAYDKYLLEALPKNIVVKLARTYRTDSLKHLKSCVMIEGTLTIWAQQQIVQKTHLAIPQYLSNRLRQLDDWINRL</sequence>